<feature type="transmembrane region" description="Helical" evidence="4">
    <location>
        <begin position="12"/>
        <end position="37"/>
    </location>
</feature>
<feature type="transmembrane region" description="Helical" evidence="4">
    <location>
        <begin position="332"/>
        <end position="348"/>
    </location>
</feature>
<feature type="domain" description="Phospholipid/glycerol acyltransferase" evidence="5">
    <location>
        <begin position="81"/>
        <end position="205"/>
    </location>
</feature>
<feature type="transmembrane region" description="Helical" evidence="4">
    <location>
        <begin position="49"/>
        <end position="70"/>
    </location>
</feature>
<dbReference type="GO" id="GO:0036149">
    <property type="term" value="P:phosphatidylinositol acyl-chain remodeling"/>
    <property type="evidence" value="ECO:0007669"/>
    <property type="project" value="TreeGrafter"/>
</dbReference>
<dbReference type="SUPFAM" id="SSF69593">
    <property type="entry name" value="Glycerol-3-phosphate (1)-acyltransferase"/>
    <property type="match status" value="1"/>
</dbReference>
<evidence type="ECO:0000256" key="4">
    <source>
        <dbReference type="SAM" id="Phobius"/>
    </source>
</evidence>
<comment type="similarity">
    <text evidence="1">Belongs to the 1-acyl-sn-glycerol-3-phosphate acyltransferase family.</text>
</comment>
<keyword evidence="2" id="KW-0808">Transferase</keyword>
<dbReference type="CDD" id="cd07990">
    <property type="entry name" value="LPLAT_LCLAT1-like"/>
    <property type="match status" value="1"/>
</dbReference>
<dbReference type="GO" id="GO:0005783">
    <property type="term" value="C:endoplasmic reticulum"/>
    <property type="evidence" value="ECO:0007669"/>
    <property type="project" value="TreeGrafter"/>
</dbReference>
<reference evidence="7" key="1">
    <citation type="submission" date="2023-03" db="UniProtKB">
        <authorList>
            <consortium name="WormBaseParasite"/>
        </authorList>
    </citation>
    <scope>IDENTIFICATION</scope>
</reference>
<dbReference type="PANTHER" id="PTHR10983">
    <property type="entry name" value="1-ACYLGLYCEROL-3-PHOSPHATE ACYLTRANSFERASE-RELATED"/>
    <property type="match status" value="1"/>
</dbReference>
<sequence>MELPSARGTLFCVLLFVSSLLGSIFILMPFAPLVYIAPRLWRFCADRFVGYWLTFPASLCDFIFGVQFHVSGDLIERGAPALIIMNHRTRLDWLFFWNALYKMDPWLLITEKISLKAPLKLIPGAGWAMGCGAYMFLERNLENDMHVMDTMITYYSYTNQNYQLLLFPEGTDRGARAAFLSDIYAEKNSLPKYKYVLHPRTAGFIHLLQLMRRRKYIRYVYDVTVGYPNGMVNSEVELLMKGRFPKEVHFDIKRYDISEVPLDEADAAAWLNKLWREKERRLEHFYTTNEPFAPSGARLLWPVETKGIGYYCAFLFWIISSCIWIYFTYTMFLVKVYVVLSCLFYVFCQKRYGGFENFAVEVMQRRYGIAIKGTRY</sequence>
<protein>
    <submittedName>
        <fullName evidence="7">Phospholipid/glycerol acyltransferase domain-containing protein</fullName>
    </submittedName>
</protein>
<dbReference type="AlphaFoldDB" id="A0A9J2PJI7"/>
<evidence type="ECO:0000259" key="5">
    <source>
        <dbReference type="SMART" id="SM00563"/>
    </source>
</evidence>
<dbReference type="InterPro" id="IPR032098">
    <property type="entry name" value="Acyltransf_C"/>
</dbReference>
<keyword evidence="4" id="KW-1133">Transmembrane helix</keyword>
<evidence type="ECO:0000313" key="6">
    <source>
        <dbReference type="Proteomes" id="UP000036681"/>
    </source>
</evidence>
<evidence type="ECO:0000256" key="1">
    <source>
        <dbReference type="ARBA" id="ARBA00008655"/>
    </source>
</evidence>
<proteinExistence type="inferred from homology"/>
<dbReference type="Pfam" id="PF16076">
    <property type="entry name" value="Acyltransf_C"/>
    <property type="match status" value="1"/>
</dbReference>
<dbReference type="WBParaSite" id="ALUE_0001008201-mRNA-1">
    <property type="protein sequence ID" value="ALUE_0001008201-mRNA-1"/>
    <property type="gene ID" value="ALUE_0001008201"/>
</dbReference>
<accession>A0A9J2PJI7</accession>
<dbReference type="PANTHER" id="PTHR10983:SF16">
    <property type="entry name" value="LYSOCARDIOLIPIN ACYLTRANSFERASE 1"/>
    <property type="match status" value="1"/>
</dbReference>
<keyword evidence="4" id="KW-0472">Membrane</keyword>
<dbReference type="Pfam" id="PF01553">
    <property type="entry name" value="Acyltransferase"/>
    <property type="match status" value="1"/>
</dbReference>
<evidence type="ECO:0000256" key="2">
    <source>
        <dbReference type="ARBA" id="ARBA00022679"/>
    </source>
</evidence>
<name>A0A9J2PJI7_ASCLU</name>
<dbReference type="Proteomes" id="UP000036681">
    <property type="component" value="Unplaced"/>
</dbReference>
<keyword evidence="4" id="KW-0812">Transmembrane</keyword>
<dbReference type="SMART" id="SM00563">
    <property type="entry name" value="PlsC"/>
    <property type="match status" value="1"/>
</dbReference>
<dbReference type="InterPro" id="IPR002123">
    <property type="entry name" value="Plipid/glycerol_acylTrfase"/>
</dbReference>
<organism evidence="6 7">
    <name type="scientific">Ascaris lumbricoides</name>
    <name type="common">Giant roundworm</name>
    <dbReference type="NCBI Taxonomy" id="6252"/>
    <lineage>
        <taxon>Eukaryota</taxon>
        <taxon>Metazoa</taxon>
        <taxon>Ecdysozoa</taxon>
        <taxon>Nematoda</taxon>
        <taxon>Chromadorea</taxon>
        <taxon>Rhabditida</taxon>
        <taxon>Spirurina</taxon>
        <taxon>Ascaridomorpha</taxon>
        <taxon>Ascaridoidea</taxon>
        <taxon>Ascarididae</taxon>
        <taxon>Ascaris</taxon>
    </lineage>
</organism>
<dbReference type="GO" id="GO:0016746">
    <property type="term" value="F:acyltransferase activity"/>
    <property type="evidence" value="ECO:0007669"/>
    <property type="project" value="UniProtKB-KW"/>
</dbReference>
<evidence type="ECO:0000313" key="7">
    <source>
        <dbReference type="WBParaSite" id="ALUE_0001008201-mRNA-1"/>
    </source>
</evidence>
<keyword evidence="6" id="KW-1185">Reference proteome</keyword>
<evidence type="ECO:0000256" key="3">
    <source>
        <dbReference type="ARBA" id="ARBA00023315"/>
    </source>
</evidence>
<keyword evidence="3" id="KW-0012">Acyltransferase</keyword>